<evidence type="ECO:0000313" key="2">
    <source>
        <dbReference type="Proteomes" id="UP000294325"/>
    </source>
</evidence>
<dbReference type="RefSeq" id="WP_134357504.1">
    <property type="nucleotide sequence ID" value="NZ_CP038033.1"/>
</dbReference>
<accession>A0A4P7BWK5</accession>
<dbReference type="Proteomes" id="UP000294325">
    <property type="component" value="Chromosome"/>
</dbReference>
<dbReference type="Gene3D" id="1.10.238.160">
    <property type="match status" value="1"/>
</dbReference>
<keyword evidence="2" id="KW-1185">Reference proteome</keyword>
<dbReference type="OrthoDB" id="5298532at2"/>
<organism evidence="1 2">
    <name type="scientific">Nitrosococcus wardiae</name>
    <dbReference type="NCBI Taxonomy" id="1814290"/>
    <lineage>
        <taxon>Bacteria</taxon>
        <taxon>Pseudomonadati</taxon>
        <taxon>Pseudomonadota</taxon>
        <taxon>Gammaproteobacteria</taxon>
        <taxon>Chromatiales</taxon>
        <taxon>Chromatiaceae</taxon>
        <taxon>Nitrosococcus</taxon>
    </lineage>
</organism>
<proteinExistence type="predicted"/>
<dbReference type="EMBL" id="CP038033">
    <property type="protein sequence ID" value="QBQ54331.1"/>
    <property type="molecule type" value="Genomic_DNA"/>
</dbReference>
<dbReference type="AlphaFoldDB" id="A0A4P7BWK5"/>
<gene>
    <name evidence="1" type="ORF">E3U44_07265</name>
</gene>
<reference evidence="1 2" key="1">
    <citation type="submission" date="2019-03" db="EMBL/GenBank/DDBJ databases">
        <title>The genome sequence of Nitrosococcus wardiae strain D1FHST reveals the archetypal metabolic capacity of ammonia-oxidizing Gammaproteobacteria.</title>
        <authorList>
            <person name="Wang L."/>
            <person name="Lim C.K."/>
            <person name="Hanson T.E."/>
            <person name="Dang H."/>
            <person name="Klotz M.G."/>
        </authorList>
    </citation>
    <scope>NUCLEOTIDE SEQUENCE [LARGE SCALE GENOMIC DNA]</scope>
    <source>
        <strain evidence="1 2">D1FHS</strain>
    </source>
</reference>
<name>A0A4P7BWK5_9GAMM</name>
<sequence>MNERTLLQFDALPDSALADINTIAAYLGRGVSTVWRCAKSDPLFPKPIRLSARCTRWKVGEIRAYVAAKAGESDGCH</sequence>
<evidence type="ECO:0000313" key="1">
    <source>
        <dbReference type="EMBL" id="QBQ54331.1"/>
    </source>
</evidence>
<protein>
    <submittedName>
        <fullName evidence="1">AlpA family phage regulatory protein</fullName>
    </submittedName>
</protein>
<dbReference type="KEGG" id="nwr:E3U44_07265"/>